<keyword evidence="5 8" id="KW-0460">Magnesium</keyword>
<evidence type="ECO:0000259" key="9">
    <source>
        <dbReference type="Pfam" id="PF12804"/>
    </source>
</evidence>
<comment type="subcellular location">
    <subcellularLocation>
        <location evidence="8">Cytoplasm</location>
    </subcellularLocation>
</comment>
<comment type="caution">
    <text evidence="10">The sequence shown here is derived from an EMBL/GenBank/DDBJ whole genome shotgun (WGS) entry which is preliminary data.</text>
</comment>
<feature type="binding site" evidence="8">
    <location>
        <position position="102"/>
    </location>
    <ligand>
        <name>GTP</name>
        <dbReference type="ChEBI" id="CHEBI:37565"/>
    </ligand>
</feature>
<evidence type="ECO:0000256" key="3">
    <source>
        <dbReference type="ARBA" id="ARBA00022723"/>
    </source>
</evidence>
<keyword evidence="3 8" id="KW-0479">Metal-binding</keyword>
<protein>
    <recommendedName>
        <fullName evidence="8">Probable molybdenum cofactor guanylyltransferase</fullName>
        <shortName evidence="8">MoCo guanylyltransferase</shortName>
        <ecNumber evidence="8">2.7.7.77</ecNumber>
    </recommendedName>
    <alternativeName>
        <fullName evidence="8">GTP:molybdopterin guanylyltransferase</fullName>
    </alternativeName>
    <alternativeName>
        <fullName evidence="8">Mo-MPT guanylyltransferase</fullName>
    </alternativeName>
    <alternativeName>
        <fullName evidence="8">Molybdopterin guanylyltransferase</fullName>
    </alternativeName>
    <alternativeName>
        <fullName evidence="8">Molybdopterin-guanine dinucleotide synthase</fullName>
        <shortName evidence="8">MGD synthase</shortName>
    </alternativeName>
</protein>
<comment type="caution">
    <text evidence="8">Lacks conserved residue(s) required for the propagation of feature annotation.</text>
</comment>
<keyword evidence="7 8" id="KW-0501">Molybdenum cofactor biosynthesis</keyword>
<evidence type="ECO:0000313" key="10">
    <source>
        <dbReference type="EMBL" id="MBM6619344.1"/>
    </source>
</evidence>
<dbReference type="EMBL" id="JAFELM010000043">
    <property type="protein sequence ID" value="MBM6619344.1"/>
    <property type="molecule type" value="Genomic_DNA"/>
</dbReference>
<reference evidence="10 11" key="1">
    <citation type="submission" date="2021-02" db="EMBL/GenBank/DDBJ databases">
        <title>Bacillus sp. RD4P76, an endophyte from a halophyte.</title>
        <authorList>
            <person name="Sun J.-Q."/>
        </authorList>
    </citation>
    <scope>NUCLEOTIDE SEQUENCE [LARGE SCALE GENOMIC DNA]</scope>
    <source>
        <strain evidence="10 11">RD4P76</strain>
    </source>
</reference>
<dbReference type="EC" id="2.7.7.77" evidence="8"/>
<feature type="binding site" evidence="8">
    <location>
        <position position="21"/>
    </location>
    <ligand>
        <name>GTP</name>
        <dbReference type="ChEBI" id="CHEBI:37565"/>
    </ligand>
</feature>
<evidence type="ECO:0000313" key="11">
    <source>
        <dbReference type="Proteomes" id="UP001518925"/>
    </source>
</evidence>
<sequence>MDFICGVILSGGESRRFGKPKAFELYKGIPFWEYSLQALKNVTHQQIVVSHVNLIRKFEESIDDSTQLVVDEEWVRGKGPMAGLYSAMKHVKAEWYVLLSCDIPKINETTISHLLSLRKQGDEAIIPVINDRVQPLIALYHKSVFTKLENQLLEHNLKMMSLLEKINVRYVSAELNSEMESFQNINDGNDLNNLYKK</sequence>
<dbReference type="CDD" id="cd02503">
    <property type="entry name" value="MobA"/>
    <property type="match status" value="1"/>
</dbReference>
<dbReference type="SUPFAM" id="SSF53448">
    <property type="entry name" value="Nucleotide-diphospho-sugar transferases"/>
    <property type="match status" value="1"/>
</dbReference>
<comment type="function">
    <text evidence="8">Transfers a GMP moiety from GTP to Mo-molybdopterin (Mo-MPT) cofactor (Moco or molybdenum cofactor) to form Mo-molybdopterin guanine dinucleotide (Mo-MGD) cofactor.</text>
</comment>
<comment type="similarity">
    <text evidence="8">Belongs to the MobA family.</text>
</comment>
<feature type="binding site" evidence="8">
    <location>
        <begin position="9"/>
        <end position="11"/>
    </location>
    <ligand>
        <name>GTP</name>
        <dbReference type="ChEBI" id="CHEBI:37565"/>
    </ligand>
</feature>
<comment type="cofactor">
    <cofactor evidence="8">
        <name>Mg(2+)</name>
        <dbReference type="ChEBI" id="CHEBI:18420"/>
    </cofactor>
</comment>
<dbReference type="GO" id="GO:0016779">
    <property type="term" value="F:nucleotidyltransferase activity"/>
    <property type="evidence" value="ECO:0007669"/>
    <property type="project" value="UniProtKB-KW"/>
</dbReference>
<accession>A0ABS2DLH1</accession>
<organism evidence="10 11">
    <name type="scientific">Bacillus suaedaesalsae</name>
    <dbReference type="NCBI Taxonomy" id="2810349"/>
    <lineage>
        <taxon>Bacteria</taxon>
        <taxon>Bacillati</taxon>
        <taxon>Bacillota</taxon>
        <taxon>Bacilli</taxon>
        <taxon>Bacillales</taxon>
        <taxon>Bacillaceae</taxon>
        <taxon>Bacillus</taxon>
    </lineage>
</organism>
<dbReference type="PANTHER" id="PTHR19136">
    <property type="entry name" value="MOLYBDENUM COFACTOR GUANYLYLTRANSFERASE"/>
    <property type="match status" value="1"/>
</dbReference>
<keyword evidence="6 8" id="KW-0342">GTP-binding</keyword>
<evidence type="ECO:0000256" key="2">
    <source>
        <dbReference type="ARBA" id="ARBA00022679"/>
    </source>
</evidence>
<keyword evidence="1 8" id="KW-0963">Cytoplasm</keyword>
<dbReference type="HAMAP" id="MF_00316">
    <property type="entry name" value="MobA"/>
    <property type="match status" value="1"/>
</dbReference>
<comment type="domain">
    <text evidence="8">The N-terminal domain determines nucleotide recognition and specific binding, while the C-terminal domain determines the specific binding to the target protein.</text>
</comment>
<evidence type="ECO:0000256" key="7">
    <source>
        <dbReference type="ARBA" id="ARBA00023150"/>
    </source>
</evidence>
<feature type="binding site" evidence="8">
    <location>
        <position position="71"/>
    </location>
    <ligand>
        <name>GTP</name>
        <dbReference type="ChEBI" id="CHEBI:37565"/>
    </ligand>
</feature>
<feature type="domain" description="MobA-like NTP transferase" evidence="9">
    <location>
        <begin position="6"/>
        <end position="163"/>
    </location>
</feature>
<keyword evidence="2 8" id="KW-0808">Transferase</keyword>
<dbReference type="Gene3D" id="3.90.550.10">
    <property type="entry name" value="Spore Coat Polysaccharide Biosynthesis Protein SpsA, Chain A"/>
    <property type="match status" value="1"/>
</dbReference>
<evidence type="ECO:0000256" key="8">
    <source>
        <dbReference type="HAMAP-Rule" id="MF_00316"/>
    </source>
</evidence>
<keyword evidence="10" id="KW-0548">Nucleotidyltransferase</keyword>
<dbReference type="PANTHER" id="PTHR19136:SF81">
    <property type="entry name" value="MOLYBDENUM COFACTOR GUANYLYLTRANSFERASE"/>
    <property type="match status" value="1"/>
</dbReference>
<proteinExistence type="inferred from homology"/>
<evidence type="ECO:0000256" key="1">
    <source>
        <dbReference type="ARBA" id="ARBA00022490"/>
    </source>
</evidence>
<keyword evidence="11" id="KW-1185">Reference proteome</keyword>
<comment type="catalytic activity">
    <reaction evidence="8">
        <text>Mo-molybdopterin + GTP + H(+) = Mo-molybdopterin guanine dinucleotide + diphosphate</text>
        <dbReference type="Rhea" id="RHEA:34243"/>
        <dbReference type="ChEBI" id="CHEBI:15378"/>
        <dbReference type="ChEBI" id="CHEBI:33019"/>
        <dbReference type="ChEBI" id="CHEBI:37565"/>
        <dbReference type="ChEBI" id="CHEBI:71302"/>
        <dbReference type="ChEBI" id="CHEBI:71310"/>
        <dbReference type="EC" id="2.7.7.77"/>
    </reaction>
</comment>
<dbReference type="RefSeq" id="WP_204204804.1">
    <property type="nucleotide sequence ID" value="NZ_JAFELM010000043.1"/>
</dbReference>
<dbReference type="InterPro" id="IPR029044">
    <property type="entry name" value="Nucleotide-diphossugar_trans"/>
</dbReference>
<gene>
    <name evidence="8" type="primary">mobA</name>
    <name evidence="10" type="ORF">JR050_16915</name>
</gene>
<feature type="binding site" evidence="8">
    <location>
        <position position="102"/>
    </location>
    <ligand>
        <name>Mg(2+)</name>
        <dbReference type="ChEBI" id="CHEBI:18420"/>
    </ligand>
</feature>
<evidence type="ECO:0000256" key="5">
    <source>
        <dbReference type="ARBA" id="ARBA00022842"/>
    </source>
</evidence>
<dbReference type="Pfam" id="PF12804">
    <property type="entry name" value="NTP_transf_3"/>
    <property type="match status" value="1"/>
</dbReference>
<dbReference type="InterPro" id="IPR013482">
    <property type="entry name" value="Molybde_CF_guanTrfase"/>
</dbReference>
<dbReference type="Proteomes" id="UP001518925">
    <property type="component" value="Unassembled WGS sequence"/>
</dbReference>
<dbReference type="InterPro" id="IPR025877">
    <property type="entry name" value="MobA-like_NTP_Trfase"/>
</dbReference>
<keyword evidence="4 8" id="KW-0547">Nucleotide-binding</keyword>
<evidence type="ECO:0000256" key="6">
    <source>
        <dbReference type="ARBA" id="ARBA00023134"/>
    </source>
</evidence>
<evidence type="ECO:0000256" key="4">
    <source>
        <dbReference type="ARBA" id="ARBA00022741"/>
    </source>
</evidence>
<name>A0ABS2DLH1_9BACI</name>